<evidence type="ECO:0000256" key="1">
    <source>
        <dbReference type="ARBA" id="ARBA00004141"/>
    </source>
</evidence>
<protein>
    <submittedName>
        <fullName evidence="14">DUF1211 domain-containing protein</fullName>
    </submittedName>
</protein>
<dbReference type="KEGG" id="mrtj:KHC33_07180"/>
<sequence>MKKSDYYERRGLDRIIGISDAVFAFSLTLLAIDLVVPDLQKQQDALLVQGLVDEYSHFLYFFLTFIITAAYWSNHHRIFRFITGYDGILMRLNTFFLLFIIMMPFVTKLINEYGHIQLAVIIAALGYAAPGILLGFIWHYASRRYLHIKKDLPEDFVRLTTFKNYISPVIFLLSIPISFMKPTFALYFWLLLFPAHIITEILFPDIIEED</sequence>
<keyword evidence="10 13" id="KW-0472">Membrane</keyword>
<proteinExistence type="inferred from homology"/>
<keyword evidence="4" id="KW-0633">Potassium transport</keyword>
<evidence type="ECO:0000256" key="5">
    <source>
        <dbReference type="ARBA" id="ARBA00022692"/>
    </source>
</evidence>
<dbReference type="GO" id="GO:0016020">
    <property type="term" value="C:membrane"/>
    <property type="evidence" value="ECO:0007669"/>
    <property type="project" value="UniProtKB-SubCell"/>
</dbReference>
<evidence type="ECO:0000256" key="9">
    <source>
        <dbReference type="ARBA" id="ARBA00023065"/>
    </source>
</evidence>
<evidence type="ECO:0000256" key="3">
    <source>
        <dbReference type="ARBA" id="ARBA00022448"/>
    </source>
</evidence>
<accession>A0A8E7EKZ2</accession>
<dbReference type="Pfam" id="PF06736">
    <property type="entry name" value="TMEM175"/>
    <property type="match status" value="1"/>
</dbReference>
<evidence type="ECO:0000313" key="14">
    <source>
        <dbReference type="EMBL" id="QVV90256.1"/>
    </source>
</evidence>
<dbReference type="EMBL" id="CP075546">
    <property type="protein sequence ID" value="QVV90256.1"/>
    <property type="molecule type" value="Genomic_DNA"/>
</dbReference>
<feature type="transmembrane region" description="Helical" evidence="13">
    <location>
        <begin position="55"/>
        <end position="72"/>
    </location>
</feature>
<organism evidence="14 15">
    <name type="scientific">Methanospirillum purgamenti</name>
    <dbReference type="NCBI Taxonomy" id="2834276"/>
    <lineage>
        <taxon>Archaea</taxon>
        <taxon>Methanobacteriati</taxon>
        <taxon>Methanobacteriota</taxon>
        <taxon>Stenosarchaea group</taxon>
        <taxon>Methanomicrobia</taxon>
        <taxon>Methanomicrobiales</taxon>
        <taxon>Methanospirillaceae</taxon>
        <taxon>Methanospirillum</taxon>
    </lineage>
</organism>
<dbReference type="RefSeq" id="WP_214421027.1">
    <property type="nucleotide sequence ID" value="NZ_CP075546.1"/>
</dbReference>
<feature type="transmembrane region" description="Helical" evidence="13">
    <location>
        <begin position="92"/>
        <end position="110"/>
    </location>
</feature>
<dbReference type="PANTHER" id="PTHR31462:SF5">
    <property type="entry name" value="ENDOSOMAL_LYSOSOMAL PROTON CHANNEL TMEM175"/>
    <property type="match status" value="1"/>
</dbReference>
<keyword evidence="8 13" id="KW-1133">Transmembrane helix</keyword>
<dbReference type="AlphaFoldDB" id="A0A8E7EKZ2"/>
<evidence type="ECO:0000256" key="7">
    <source>
        <dbReference type="ARBA" id="ARBA00022958"/>
    </source>
</evidence>
<keyword evidence="5 13" id="KW-0812">Transmembrane</keyword>
<evidence type="ECO:0000313" key="15">
    <source>
        <dbReference type="Proteomes" id="UP000680656"/>
    </source>
</evidence>
<evidence type="ECO:0000256" key="13">
    <source>
        <dbReference type="SAM" id="Phobius"/>
    </source>
</evidence>
<evidence type="ECO:0000256" key="2">
    <source>
        <dbReference type="ARBA" id="ARBA00006920"/>
    </source>
</evidence>
<feature type="transmembrane region" description="Helical" evidence="13">
    <location>
        <begin position="162"/>
        <end position="180"/>
    </location>
</feature>
<evidence type="ECO:0000256" key="4">
    <source>
        <dbReference type="ARBA" id="ARBA00022538"/>
    </source>
</evidence>
<comment type="catalytic activity">
    <reaction evidence="12">
        <text>K(+)(in) = K(+)(out)</text>
        <dbReference type="Rhea" id="RHEA:29463"/>
        <dbReference type="ChEBI" id="CHEBI:29103"/>
    </reaction>
</comment>
<keyword evidence="7" id="KW-0630">Potassium</keyword>
<comment type="similarity">
    <text evidence="2">Belongs to the TMEM175 family.</text>
</comment>
<feature type="transmembrane region" description="Helical" evidence="13">
    <location>
        <begin position="116"/>
        <end position="141"/>
    </location>
</feature>
<dbReference type="InterPro" id="IPR010617">
    <property type="entry name" value="TMEM175-like"/>
</dbReference>
<keyword evidence="6" id="KW-0631">Potassium channel</keyword>
<dbReference type="GO" id="GO:0005267">
    <property type="term" value="F:potassium channel activity"/>
    <property type="evidence" value="ECO:0007669"/>
    <property type="project" value="UniProtKB-KW"/>
</dbReference>
<keyword evidence="9" id="KW-0406">Ion transport</keyword>
<evidence type="ECO:0000256" key="6">
    <source>
        <dbReference type="ARBA" id="ARBA00022826"/>
    </source>
</evidence>
<evidence type="ECO:0000256" key="8">
    <source>
        <dbReference type="ARBA" id="ARBA00022989"/>
    </source>
</evidence>
<keyword evidence="11" id="KW-0407">Ion channel</keyword>
<keyword evidence="15" id="KW-1185">Reference proteome</keyword>
<dbReference type="GeneID" id="65096954"/>
<dbReference type="PANTHER" id="PTHR31462">
    <property type="entry name" value="ENDOSOMAL/LYSOSOMAL POTASSIUM CHANNEL TMEM175"/>
    <property type="match status" value="1"/>
</dbReference>
<keyword evidence="3" id="KW-0813">Transport</keyword>
<gene>
    <name evidence="14" type="ORF">KHC33_07180</name>
</gene>
<evidence type="ECO:0000256" key="10">
    <source>
        <dbReference type="ARBA" id="ARBA00023136"/>
    </source>
</evidence>
<comment type="subcellular location">
    <subcellularLocation>
        <location evidence="1">Membrane</location>
        <topology evidence="1">Multi-pass membrane protein</topology>
    </subcellularLocation>
</comment>
<dbReference type="GO" id="GO:0015252">
    <property type="term" value="F:proton channel activity"/>
    <property type="evidence" value="ECO:0007669"/>
    <property type="project" value="InterPro"/>
</dbReference>
<evidence type="ECO:0000256" key="12">
    <source>
        <dbReference type="ARBA" id="ARBA00034430"/>
    </source>
</evidence>
<evidence type="ECO:0000256" key="11">
    <source>
        <dbReference type="ARBA" id="ARBA00023303"/>
    </source>
</evidence>
<dbReference type="Proteomes" id="UP000680656">
    <property type="component" value="Chromosome"/>
</dbReference>
<reference evidence="14 15" key="1">
    <citation type="submission" date="2021-05" db="EMBL/GenBank/DDBJ databases">
        <title>A novel Methanospirillum isolate from a pyrite-forming mixed culture.</title>
        <authorList>
            <person name="Bunk B."/>
            <person name="Sproer C."/>
            <person name="Spring S."/>
            <person name="Pester M."/>
        </authorList>
    </citation>
    <scope>NUCLEOTIDE SEQUENCE [LARGE SCALE GENOMIC DNA]</scope>
    <source>
        <strain evidence="14 15">J.3.6.1-F.2.7.3</strain>
    </source>
</reference>
<feature type="transmembrane region" description="Helical" evidence="13">
    <location>
        <begin position="12"/>
        <end position="35"/>
    </location>
</feature>
<name>A0A8E7EKZ2_9EURY</name>